<dbReference type="EMBL" id="JANJQO010000034">
    <property type="protein sequence ID" value="KAJ2983328.1"/>
    <property type="molecule type" value="Genomic_DNA"/>
</dbReference>
<comment type="caution">
    <text evidence="1">The sequence shown here is derived from an EMBL/GenBank/DDBJ whole genome shotgun (WGS) entry which is preliminary data.</text>
</comment>
<evidence type="ECO:0000313" key="2">
    <source>
        <dbReference type="Proteomes" id="UP001143910"/>
    </source>
</evidence>
<sequence>MGCILLLHTWLMIALAISTAAHAIGLHHQTYTNAREDGENIMNYPRAGAACEAIEAMNQGFYNATDGRWGTSDAWWLSANALQAVLDYMRVTGSREYLPQAEHTVKMQRGPLPWWPEGGGDFRADSTDDTGWWALALISLFDLTGTIAYLDIARLDEAYMFSYWSSNPCGGGIIQDIPNLTYKNAISNELYMKLAASLYNRIPGETQYLQRAVQSWRWFQDSGMINPEHLINDGLTQNLSGDACSNNGQNTWTYNQGVILGGLVELYHATMDDEYLTSARTIADEVLTSETLSPGGVLKEPCDASTGCTGDQAAFKGIFVRNLADLNSVLGDRTYREYIRRNARSAWLQARNGSNFFTDSWTGPFDKATIGSQASAASLLISTL</sequence>
<dbReference type="Proteomes" id="UP001143910">
    <property type="component" value="Unassembled WGS sequence"/>
</dbReference>
<proteinExistence type="predicted"/>
<reference evidence="1" key="1">
    <citation type="submission" date="2022-08" db="EMBL/GenBank/DDBJ databases">
        <title>Genome Sequence of Lecanicillium fungicola.</title>
        <authorList>
            <person name="Buettner E."/>
        </authorList>
    </citation>
    <scope>NUCLEOTIDE SEQUENCE</scope>
    <source>
        <strain evidence="1">Babe33</strain>
    </source>
</reference>
<name>A0ACC1NYE6_9HYPO</name>
<organism evidence="1 2">
    <name type="scientific">Zarea fungicola</name>
    <dbReference type="NCBI Taxonomy" id="93591"/>
    <lineage>
        <taxon>Eukaryota</taxon>
        <taxon>Fungi</taxon>
        <taxon>Dikarya</taxon>
        <taxon>Ascomycota</taxon>
        <taxon>Pezizomycotina</taxon>
        <taxon>Sordariomycetes</taxon>
        <taxon>Hypocreomycetidae</taxon>
        <taxon>Hypocreales</taxon>
        <taxon>Cordycipitaceae</taxon>
        <taxon>Zarea</taxon>
    </lineage>
</organism>
<evidence type="ECO:0000313" key="1">
    <source>
        <dbReference type="EMBL" id="KAJ2983328.1"/>
    </source>
</evidence>
<gene>
    <name evidence="1" type="ORF">NQ176_g771</name>
</gene>
<accession>A0ACC1NYE6</accession>
<keyword evidence="2" id="KW-1185">Reference proteome</keyword>
<protein>
    <submittedName>
        <fullName evidence="1">Uncharacterized protein</fullName>
    </submittedName>
</protein>